<reference evidence="7 8" key="1">
    <citation type="journal article" date="2019" name="Int. J. Syst. Evol. Microbiol.">
        <title>The Global Catalogue of Microorganisms (GCM) 10K type strain sequencing project: providing services to taxonomists for standard genome sequencing and annotation.</title>
        <authorList>
            <consortium name="The Broad Institute Genomics Platform"/>
            <consortium name="The Broad Institute Genome Sequencing Center for Infectious Disease"/>
            <person name="Wu L."/>
            <person name="Ma J."/>
        </authorList>
    </citation>
    <scope>NUCLEOTIDE SEQUENCE [LARGE SCALE GENOMIC DNA]</scope>
    <source>
        <strain evidence="7 8">JCM 16221</strain>
    </source>
</reference>
<comment type="similarity">
    <text evidence="1">Belongs to the ABC transporter superfamily.</text>
</comment>
<dbReference type="Pfam" id="PF00005">
    <property type="entry name" value="ABC_tran"/>
    <property type="match status" value="2"/>
</dbReference>
<keyword evidence="4" id="KW-0067">ATP-binding</keyword>
<proteinExistence type="inferred from homology"/>
<dbReference type="PROSITE" id="PS50893">
    <property type="entry name" value="ABC_TRANSPORTER_2"/>
    <property type="match status" value="2"/>
</dbReference>
<evidence type="ECO:0000256" key="2">
    <source>
        <dbReference type="ARBA" id="ARBA00022448"/>
    </source>
</evidence>
<gene>
    <name evidence="7" type="ORF">GCM10009854_45360</name>
</gene>
<dbReference type="InterPro" id="IPR015856">
    <property type="entry name" value="ABC_transpr_CbiO/EcfA_su"/>
</dbReference>
<protein>
    <submittedName>
        <fullName evidence="7">Energy-coupling factor transporter ATPase</fullName>
    </submittedName>
</protein>
<feature type="domain" description="ABC transporter" evidence="6">
    <location>
        <begin position="299"/>
        <end position="545"/>
    </location>
</feature>
<organism evidence="7 8">
    <name type="scientific">Saccharopolyspora halophila</name>
    <dbReference type="NCBI Taxonomy" id="405551"/>
    <lineage>
        <taxon>Bacteria</taxon>
        <taxon>Bacillati</taxon>
        <taxon>Actinomycetota</taxon>
        <taxon>Actinomycetes</taxon>
        <taxon>Pseudonocardiales</taxon>
        <taxon>Pseudonocardiaceae</taxon>
        <taxon>Saccharopolyspora</taxon>
    </lineage>
</organism>
<dbReference type="PANTHER" id="PTHR43553:SF24">
    <property type="entry name" value="ENERGY-COUPLING FACTOR TRANSPORTER ATP-BINDING PROTEIN ECFA1"/>
    <property type="match status" value="1"/>
</dbReference>
<dbReference type="PROSITE" id="PS00211">
    <property type="entry name" value="ABC_TRANSPORTER_1"/>
    <property type="match status" value="1"/>
</dbReference>
<dbReference type="SUPFAM" id="SSF52540">
    <property type="entry name" value="P-loop containing nucleoside triphosphate hydrolases"/>
    <property type="match status" value="2"/>
</dbReference>
<dbReference type="RefSeq" id="WP_344136634.1">
    <property type="nucleotide sequence ID" value="NZ_BAAARA010000021.1"/>
</dbReference>
<keyword evidence="3" id="KW-0547">Nucleotide-binding</keyword>
<dbReference type="CDD" id="cd03225">
    <property type="entry name" value="ABC_cobalt_CbiO_domain1"/>
    <property type="match status" value="2"/>
</dbReference>
<dbReference type="PANTHER" id="PTHR43553">
    <property type="entry name" value="HEAVY METAL TRANSPORTER"/>
    <property type="match status" value="1"/>
</dbReference>
<name>A0ABN3GVP9_9PSEU</name>
<dbReference type="InterPro" id="IPR003593">
    <property type="entry name" value="AAA+_ATPase"/>
</dbReference>
<keyword evidence="2" id="KW-0813">Transport</keyword>
<dbReference type="Gene3D" id="3.40.50.300">
    <property type="entry name" value="P-loop containing nucleotide triphosphate hydrolases"/>
    <property type="match status" value="2"/>
</dbReference>
<dbReference type="EMBL" id="BAAARA010000021">
    <property type="protein sequence ID" value="GAA2361053.1"/>
    <property type="molecule type" value="Genomic_DNA"/>
</dbReference>
<evidence type="ECO:0000256" key="3">
    <source>
        <dbReference type="ARBA" id="ARBA00022741"/>
    </source>
</evidence>
<dbReference type="Proteomes" id="UP001501218">
    <property type="component" value="Unassembled WGS sequence"/>
</dbReference>
<dbReference type="InterPro" id="IPR027417">
    <property type="entry name" value="P-loop_NTPase"/>
</dbReference>
<evidence type="ECO:0000256" key="4">
    <source>
        <dbReference type="ARBA" id="ARBA00022840"/>
    </source>
</evidence>
<dbReference type="InterPro" id="IPR050095">
    <property type="entry name" value="ECF_ABC_transporter_ATP-bd"/>
</dbReference>
<keyword evidence="8" id="KW-1185">Reference proteome</keyword>
<feature type="domain" description="ABC transporter" evidence="6">
    <location>
        <begin position="2"/>
        <end position="242"/>
    </location>
</feature>
<evidence type="ECO:0000313" key="7">
    <source>
        <dbReference type="EMBL" id="GAA2361053.1"/>
    </source>
</evidence>
<dbReference type="InterPro" id="IPR017871">
    <property type="entry name" value="ABC_transporter-like_CS"/>
</dbReference>
<evidence type="ECO:0000313" key="8">
    <source>
        <dbReference type="Proteomes" id="UP001501218"/>
    </source>
</evidence>
<dbReference type="SMART" id="SM00382">
    <property type="entry name" value="AAA"/>
    <property type="match status" value="2"/>
</dbReference>
<evidence type="ECO:0000256" key="5">
    <source>
        <dbReference type="SAM" id="MobiDB-lite"/>
    </source>
</evidence>
<feature type="compositionally biased region" description="Basic and acidic residues" evidence="5">
    <location>
        <begin position="271"/>
        <end position="282"/>
    </location>
</feature>
<feature type="region of interest" description="Disordered" evidence="5">
    <location>
        <begin position="271"/>
        <end position="294"/>
    </location>
</feature>
<evidence type="ECO:0000256" key="1">
    <source>
        <dbReference type="ARBA" id="ARBA00005417"/>
    </source>
</evidence>
<dbReference type="InterPro" id="IPR003439">
    <property type="entry name" value="ABC_transporter-like_ATP-bd"/>
</dbReference>
<sequence length="579" mass="61372">MIHTKNLELTYPDQPRAAFTGVSLDVAAGDVLGVVGPMGAGKTSLCMTLAGLAPRSSGGSSEGELNLVDLDPRDSAITEVARRVSLVFEDYASQLTQITVVAEVMAPLINQGTPVAEARLRALQLLDELGLGHLDVEHKRTWELSGGQQQRVAIAAALASDPQVLILDNVTGLLDPAGKEEIRRLAGELSTRMTLAVVEDDVDLLVGIADQLLVLRDGGVHAHGRADDLLRDVDLLTDAQVEPPTVAQIARAADIGSSPLTVDELTIASRPLEDEVSGDRSGEAASAADTAQPVSAPAVEIRGADFRYRDGTAAVRDVSMRVAPGQVHAVVGGNGAGKSTLLRMLCGLLRPSTGEVVIGGLDTREHSPAELARVVGTALQNPDEQITERTVHEEIAFPLRQRQFRRSGWFRREKVLSDEHIAEAVDRARSLVGLPSELMENDPTQLSKGHRKLVAIAAALALEPAVLVLDEPRVSLDAPARAALRHLLHQLRAQGTAVVLVEHDLDLVAETADTITLLDAGRVLTSGSPREVFGSRGAETLARTSLLPPRAAQIAGHLGFEAFSVAELAAQLDPVPQEA</sequence>
<comment type="caution">
    <text evidence="7">The sequence shown here is derived from an EMBL/GenBank/DDBJ whole genome shotgun (WGS) entry which is preliminary data.</text>
</comment>
<accession>A0ABN3GVP9</accession>
<evidence type="ECO:0000259" key="6">
    <source>
        <dbReference type="PROSITE" id="PS50893"/>
    </source>
</evidence>